<organism evidence="2 3">
    <name type="scientific">Aphis craccivora</name>
    <name type="common">Cowpea aphid</name>
    <dbReference type="NCBI Taxonomy" id="307492"/>
    <lineage>
        <taxon>Eukaryota</taxon>
        <taxon>Metazoa</taxon>
        <taxon>Ecdysozoa</taxon>
        <taxon>Arthropoda</taxon>
        <taxon>Hexapoda</taxon>
        <taxon>Insecta</taxon>
        <taxon>Pterygota</taxon>
        <taxon>Neoptera</taxon>
        <taxon>Paraneoptera</taxon>
        <taxon>Hemiptera</taxon>
        <taxon>Sternorrhyncha</taxon>
        <taxon>Aphidomorpha</taxon>
        <taxon>Aphidoidea</taxon>
        <taxon>Aphididae</taxon>
        <taxon>Aphidini</taxon>
        <taxon>Aphis</taxon>
        <taxon>Aphis</taxon>
    </lineage>
</organism>
<keyword evidence="3" id="KW-1185">Reference proteome</keyword>
<protein>
    <submittedName>
        <fullName evidence="2">Zinc finger MYM-type protein 1-like</fullName>
    </submittedName>
</protein>
<comment type="caution">
    <text evidence="2">The sequence shown here is derived from an EMBL/GenBank/DDBJ whole genome shotgun (WGS) entry which is preliminary data.</text>
</comment>
<dbReference type="GO" id="GO:0046983">
    <property type="term" value="F:protein dimerization activity"/>
    <property type="evidence" value="ECO:0007669"/>
    <property type="project" value="InterPro"/>
</dbReference>
<dbReference type="InterPro" id="IPR012337">
    <property type="entry name" value="RNaseH-like_sf"/>
</dbReference>
<evidence type="ECO:0000313" key="3">
    <source>
        <dbReference type="Proteomes" id="UP000478052"/>
    </source>
</evidence>
<dbReference type="SMART" id="SM00597">
    <property type="entry name" value="ZnF_TTF"/>
    <property type="match status" value="1"/>
</dbReference>
<dbReference type="Proteomes" id="UP000478052">
    <property type="component" value="Unassembled WGS sequence"/>
</dbReference>
<dbReference type="InterPro" id="IPR008906">
    <property type="entry name" value="HATC_C_dom"/>
</dbReference>
<dbReference type="OrthoDB" id="6619846at2759"/>
<dbReference type="EMBL" id="VUJU01009602">
    <property type="protein sequence ID" value="KAF0719078.1"/>
    <property type="molecule type" value="Genomic_DNA"/>
</dbReference>
<name>A0A6G0W1I6_APHCR</name>
<dbReference type="PANTHER" id="PTHR45749">
    <property type="match status" value="1"/>
</dbReference>
<dbReference type="AlphaFoldDB" id="A0A6G0W1I6"/>
<proteinExistence type="predicted"/>
<accession>A0A6G0W1I6</accession>
<gene>
    <name evidence="2" type="ORF">FWK35_00025882</name>
</gene>
<dbReference type="InterPro" id="IPR006580">
    <property type="entry name" value="Znf_TTF"/>
</dbReference>
<feature type="domain" description="TTF-type" evidence="1">
    <location>
        <begin position="66"/>
        <end position="148"/>
    </location>
</feature>
<dbReference type="SUPFAM" id="SSF53098">
    <property type="entry name" value="Ribonuclease H-like"/>
    <property type="match status" value="1"/>
</dbReference>
<dbReference type="PANTHER" id="PTHR45749:SF37">
    <property type="entry name" value="OS05G0311600 PROTEIN"/>
    <property type="match status" value="1"/>
</dbReference>
<dbReference type="Pfam" id="PF05699">
    <property type="entry name" value="Dimer_Tnp_hAT"/>
    <property type="match status" value="1"/>
</dbReference>
<feature type="non-terminal residue" evidence="2">
    <location>
        <position position="588"/>
    </location>
</feature>
<evidence type="ECO:0000313" key="2">
    <source>
        <dbReference type="EMBL" id="KAF0719078.1"/>
    </source>
</evidence>
<evidence type="ECO:0000259" key="1">
    <source>
        <dbReference type="SMART" id="SM00597"/>
    </source>
</evidence>
<sequence length="588" mass="67353">MFSIFNKRTKPNPKVFNELVQFGKCSNNEEHVDDPCYSVEKFNTNSESKKDTFTPLAYPMTTFGKQKRSFGSSYFQQYEWLEYSLKRDAVFCFCCRIFGKSEDSWVKIGYSNWQKLHEKLKKHNTSLCHLTCVTKLSSYNLSLKSGSVLSNLSSGHQEQIKKKSGHSEDTESLNQGNFKELCNLYEKSVPDFHLIYKQPTNFTSWRIQEQLIEICANHINKTILNEISTTGFFAIMCDEAKRTAFNMCYAVEMEVYERFLGFVDVSKGQNANNIVEAMYAYFEGQKISIQNINIVAQSYDGASVMSGSMNGVQAKIKEQHPATVYTHCMAHRLNLMVVDTCQSIKSAQAAFNILDAVVSKEKQTRKRREPAKLQDYALSYRTGAESENNTSNTIEYWRTTVYLRIIDGIIINLEKRFSEESLELAESVDHFFNLDEHNSLCFINTYKDILKISTATLSAEILVLKNSLPANFVFEDLKNQCYKSSFPSVYKLIQVGMTIPISSSTCERSFSAIRRLKNWLRTSMRQERFTKLSTLSIERDITNKIDGEIILQKCALSNRKLNLDHSVLTENNVDQKSANSGSKRRLSG</sequence>
<reference evidence="2 3" key="1">
    <citation type="submission" date="2019-08" db="EMBL/GenBank/DDBJ databases">
        <title>Whole genome of Aphis craccivora.</title>
        <authorList>
            <person name="Voronova N.V."/>
            <person name="Shulinski R.S."/>
            <person name="Bandarenka Y.V."/>
            <person name="Zhorov D.G."/>
            <person name="Warner D."/>
        </authorList>
    </citation>
    <scope>NUCLEOTIDE SEQUENCE [LARGE SCALE GENOMIC DNA]</scope>
    <source>
        <strain evidence="2">180601</strain>
        <tissue evidence="2">Whole Body</tissue>
    </source>
</reference>